<dbReference type="InterPro" id="IPR014989">
    <property type="entry name" value="DUF1839"/>
</dbReference>
<keyword evidence="2" id="KW-1185">Reference proteome</keyword>
<proteinExistence type="predicted"/>
<dbReference type="Proteomes" id="UP001174908">
    <property type="component" value="Unassembled WGS sequence"/>
</dbReference>
<dbReference type="RefSeq" id="WP_286661771.1">
    <property type="nucleotide sequence ID" value="NZ_JASZYV010000004.1"/>
</dbReference>
<reference evidence="1" key="1">
    <citation type="submission" date="2023-06" db="EMBL/GenBank/DDBJ databases">
        <authorList>
            <person name="Jiang Y."/>
            <person name="Liu Q."/>
        </authorList>
    </citation>
    <scope>NUCLEOTIDE SEQUENCE</scope>
    <source>
        <strain evidence="1">CGMCC 1.12089</strain>
    </source>
</reference>
<comment type="caution">
    <text evidence="1">The sequence shown here is derived from an EMBL/GenBank/DDBJ whole genome shotgun (WGS) entry which is preliminary data.</text>
</comment>
<gene>
    <name evidence="1" type="ORF">QTH91_19345</name>
</gene>
<dbReference type="Pfam" id="PF08893">
    <property type="entry name" value="DUF1839"/>
    <property type="match status" value="1"/>
</dbReference>
<organism evidence="1 2">
    <name type="scientific">Variovorax dokdonensis</name>
    <dbReference type="NCBI Taxonomy" id="344883"/>
    <lineage>
        <taxon>Bacteria</taxon>
        <taxon>Pseudomonadati</taxon>
        <taxon>Pseudomonadota</taxon>
        <taxon>Betaproteobacteria</taxon>
        <taxon>Burkholderiales</taxon>
        <taxon>Comamonadaceae</taxon>
        <taxon>Variovorax</taxon>
    </lineage>
</organism>
<evidence type="ECO:0000313" key="1">
    <source>
        <dbReference type="EMBL" id="MDM0046654.1"/>
    </source>
</evidence>
<protein>
    <submittedName>
        <fullName evidence="1">DUF1839 family protein</fullName>
    </submittedName>
</protein>
<dbReference type="EMBL" id="JASZYV010000004">
    <property type="protein sequence ID" value="MDM0046654.1"/>
    <property type="molecule type" value="Genomic_DNA"/>
</dbReference>
<sequence>MNQASQDARRARAPMLVDAARYVRHPLHGESMEWTEKNCYTDHWIELLHANGLAPQAMLPFVIDIDFEGDQWTFFKPPLGELRDLYGARVNELTVWLPLVEHALTQLALGRYVIADVDSFWLPDTQGTGYREKHGKTSIVLQSIDMSARRLGYFHNAGYFELSGEDFEHLFRLHAPPDETQLPPYAEIVRFDGSGSHKSPQALRKQSRALWRKHLRRASHGNPVEKFAHHFSQVLPQLQSLGLEHYNDWAFANIRQMGAACELAASSLQWLGDDGEPECPVAAQAFTRISGDAKSLIFLGARAVASGRRLDPLAHLSTAIGLWDSGMAALHRHFETARDDA</sequence>
<name>A0ABT7NFD1_9BURK</name>
<evidence type="ECO:0000313" key="2">
    <source>
        <dbReference type="Proteomes" id="UP001174908"/>
    </source>
</evidence>
<accession>A0ABT7NFD1</accession>